<evidence type="ECO:0000256" key="6">
    <source>
        <dbReference type="ARBA" id="ARBA00023049"/>
    </source>
</evidence>
<dbReference type="Gene3D" id="3.40.390.10">
    <property type="entry name" value="Collagenase (Catalytic Domain)"/>
    <property type="match status" value="1"/>
</dbReference>
<dbReference type="GO" id="GO:0016485">
    <property type="term" value="P:protein processing"/>
    <property type="evidence" value="ECO:0007669"/>
    <property type="project" value="TreeGrafter"/>
</dbReference>
<evidence type="ECO:0000256" key="4">
    <source>
        <dbReference type="ARBA" id="ARBA00022801"/>
    </source>
</evidence>
<evidence type="ECO:0000313" key="10">
    <source>
        <dbReference type="EMBL" id="MBE6266961.1"/>
    </source>
</evidence>
<keyword evidence="4" id="KW-0378">Hydrolase</keyword>
<evidence type="ECO:0000313" key="11">
    <source>
        <dbReference type="Proteomes" id="UP000763088"/>
    </source>
</evidence>
<dbReference type="Pfam" id="PF05649">
    <property type="entry name" value="Peptidase_M13_N"/>
    <property type="match status" value="1"/>
</dbReference>
<dbReference type="PROSITE" id="PS51885">
    <property type="entry name" value="NEPRILYSIN"/>
    <property type="match status" value="1"/>
</dbReference>
<protein>
    <submittedName>
        <fullName evidence="10">M13 family metallopeptidase</fullName>
    </submittedName>
</protein>
<dbReference type="InterPro" id="IPR042089">
    <property type="entry name" value="Peptidase_M13_dom_2"/>
</dbReference>
<keyword evidence="6" id="KW-0482">Metalloprotease</keyword>
<feature type="domain" description="Peptidase M13 N-terminal" evidence="9">
    <location>
        <begin position="324"/>
        <end position="436"/>
    </location>
</feature>
<feature type="chain" id="PRO_5037389017" evidence="7">
    <location>
        <begin position="22"/>
        <end position="693"/>
    </location>
</feature>
<dbReference type="PROSITE" id="PS51257">
    <property type="entry name" value="PROKAR_LIPOPROTEIN"/>
    <property type="match status" value="1"/>
</dbReference>
<organism evidence="10 11">
    <name type="scientific">Xylanibacter ruminicola</name>
    <name type="common">Prevotella ruminicola</name>
    <dbReference type="NCBI Taxonomy" id="839"/>
    <lineage>
        <taxon>Bacteria</taxon>
        <taxon>Pseudomonadati</taxon>
        <taxon>Bacteroidota</taxon>
        <taxon>Bacteroidia</taxon>
        <taxon>Bacteroidales</taxon>
        <taxon>Prevotellaceae</taxon>
        <taxon>Xylanibacter</taxon>
    </lineage>
</organism>
<gene>
    <name evidence="10" type="ORF">E7102_10955</name>
</gene>
<feature type="domain" description="Peptidase M13 C-terminal" evidence="8">
    <location>
        <begin position="492"/>
        <end position="690"/>
    </location>
</feature>
<dbReference type="InterPro" id="IPR024079">
    <property type="entry name" value="MetalloPept_cat_dom_sf"/>
</dbReference>
<evidence type="ECO:0000256" key="7">
    <source>
        <dbReference type="SAM" id="SignalP"/>
    </source>
</evidence>
<keyword evidence="2" id="KW-0645">Protease</keyword>
<evidence type="ECO:0000256" key="1">
    <source>
        <dbReference type="ARBA" id="ARBA00001947"/>
    </source>
</evidence>
<evidence type="ECO:0000256" key="2">
    <source>
        <dbReference type="ARBA" id="ARBA00022670"/>
    </source>
</evidence>
<evidence type="ECO:0000256" key="5">
    <source>
        <dbReference type="ARBA" id="ARBA00022833"/>
    </source>
</evidence>
<keyword evidence="7" id="KW-0732">Signal</keyword>
<name>A0A928GI87_XYLRU</name>
<dbReference type="InterPro" id="IPR000718">
    <property type="entry name" value="Peptidase_M13"/>
</dbReference>
<dbReference type="Pfam" id="PF01431">
    <property type="entry name" value="Peptidase_M13"/>
    <property type="match status" value="1"/>
</dbReference>
<dbReference type="GO" id="GO:0004222">
    <property type="term" value="F:metalloendopeptidase activity"/>
    <property type="evidence" value="ECO:0007669"/>
    <property type="project" value="InterPro"/>
</dbReference>
<dbReference type="SUPFAM" id="SSF55486">
    <property type="entry name" value="Metalloproteases ('zincins'), catalytic domain"/>
    <property type="match status" value="1"/>
</dbReference>
<dbReference type="GO" id="GO:0046872">
    <property type="term" value="F:metal ion binding"/>
    <property type="evidence" value="ECO:0007669"/>
    <property type="project" value="UniProtKB-KW"/>
</dbReference>
<accession>A0A928GI87</accession>
<dbReference type="InterPro" id="IPR008753">
    <property type="entry name" value="Peptidase_M13_N"/>
</dbReference>
<feature type="signal peptide" evidence="7">
    <location>
        <begin position="1"/>
        <end position="21"/>
    </location>
</feature>
<dbReference type="PANTHER" id="PTHR11733:SF133">
    <property type="entry name" value="PHOSPHATE-REGULATING NEUTRAL ENDOPEPTIDASE PHEX"/>
    <property type="match status" value="1"/>
</dbReference>
<keyword evidence="3" id="KW-0479">Metal-binding</keyword>
<evidence type="ECO:0000259" key="8">
    <source>
        <dbReference type="Pfam" id="PF01431"/>
    </source>
</evidence>
<keyword evidence="5" id="KW-0862">Zinc</keyword>
<dbReference type="AlphaFoldDB" id="A0A928GI87"/>
<proteinExistence type="predicted"/>
<dbReference type="Proteomes" id="UP000763088">
    <property type="component" value="Unassembled WGS sequence"/>
</dbReference>
<dbReference type="Gene3D" id="1.10.1380.10">
    <property type="entry name" value="Neutral endopeptidase , domain2"/>
    <property type="match status" value="1"/>
</dbReference>
<evidence type="ECO:0000256" key="3">
    <source>
        <dbReference type="ARBA" id="ARBA00022723"/>
    </source>
</evidence>
<dbReference type="InterPro" id="IPR018497">
    <property type="entry name" value="Peptidase_M13_C"/>
</dbReference>
<dbReference type="PANTHER" id="PTHR11733">
    <property type="entry name" value="ZINC METALLOPROTEASE FAMILY M13 NEPRILYSIN-RELATED"/>
    <property type="match status" value="1"/>
</dbReference>
<evidence type="ECO:0000259" key="9">
    <source>
        <dbReference type="Pfam" id="PF05649"/>
    </source>
</evidence>
<dbReference type="EMBL" id="SUYD01000013">
    <property type="protein sequence ID" value="MBE6266961.1"/>
    <property type="molecule type" value="Genomic_DNA"/>
</dbReference>
<dbReference type="GO" id="GO:0005886">
    <property type="term" value="C:plasma membrane"/>
    <property type="evidence" value="ECO:0007669"/>
    <property type="project" value="TreeGrafter"/>
</dbReference>
<comment type="caution">
    <text evidence="10">The sequence shown here is derived from an EMBL/GenBank/DDBJ whole genome shotgun (WGS) entry which is preliminary data.</text>
</comment>
<comment type="cofactor">
    <cofactor evidence="1">
        <name>Zn(2+)</name>
        <dbReference type="ChEBI" id="CHEBI:29105"/>
    </cofactor>
</comment>
<reference evidence="10" key="1">
    <citation type="submission" date="2019-04" db="EMBL/GenBank/DDBJ databases">
        <title>Evolution of Biomass-Degrading Anaerobic Consortia Revealed by Metagenomics.</title>
        <authorList>
            <person name="Peng X."/>
        </authorList>
    </citation>
    <scope>NUCLEOTIDE SEQUENCE</scope>
    <source>
        <strain evidence="10">SIG141</strain>
    </source>
</reference>
<sequence>MKKIMQWVLAATLISGASVFTSCVDSSIDNPAVPEPREPAVPDHFINEALMDKTVKPGDGFYMYALGTWFNSHKEGDLGYMKSYNAINTKEVEKSLFASDNPLARHLVRNIEAPAPSLNEDVKAILDYLDIQKPTGIGMLLTEIGKLQDKGLNPIFSKKVDLHMQSHSCQEIVSRGIQTQLVEALLGTKMTDLLKSSYIKPILTAIDNVADPERTKAEGYEAELEERVSAILAQEQLIYATAHGGVDTSDSDRQGLWNVRDIPDYTETGSIARGRATRAGGGVEDEVTRETLWEAFHPMAGAIFDESPAFKKYMEQKGGITTVLKTMDNCYDYLRYYAVMSVFSYMKATYAGKSEGAVKSEIVAELKRTSPFLMNKLSADVLRKMGQAGADRCLTMLEKLRTVFRQRIETLDWLSDATRQEALKKLEAMQFFVGMPDNLSEGEFTLDEGNTLVEDALSIIAQNEAIRHNMCGKVEQHVRALIDYETDYSVQNAFYACDMNCLVILPQFLCEGMFPADDEYTQYVVATVFAHEMTHGFDDNGAKYDERGYLRNWWSSESKAKFEAKQQEMIALYNRMEAYPGQPADGKKTLGENMADYGGMTLAYSLFKQKKIDEGLQGAALDYACQEFFLHYAKLWLEYPTLDLKKALYLTDVHSIAQNRVNVIVTLFDDWYRLFNVTDGKLYLAPEKRVQIW</sequence>